<dbReference type="PROSITE" id="PS50885">
    <property type="entry name" value="HAMP"/>
    <property type="match status" value="1"/>
</dbReference>
<dbReference type="OrthoDB" id="9808408at2"/>
<dbReference type="GO" id="GO:0007234">
    <property type="term" value="P:osmosensory signaling via phosphorelay pathway"/>
    <property type="evidence" value="ECO:0007669"/>
    <property type="project" value="TreeGrafter"/>
</dbReference>
<evidence type="ECO:0000259" key="10">
    <source>
        <dbReference type="PROSITE" id="PS50885"/>
    </source>
</evidence>
<dbReference type="InterPro" id="IPR036890">
    <property type="entry name" value="HATPase_C_sf"/>
</dbReference>
<evidence type="ECO:0000256" key="4">
    <source>
        <dbReference type="ARBA" id="ARBA00022553"/>
    </source>
</evidence>
<dbReference type="Gene3D" id="1.10.287.130">
    <property type="match status" value="1"/>
</dbReference>
<dbReference type="PROSITE" id="PS50109">
    <property type="entry name" value="HIS_KIN"/>
    <property type="match status" value="1"/>
</dbReference>
<feature type="transmembrane region" description="Helical" evidence="8">
    <location>
        <begin position="182"/>
        <end position="202"/>
    </location>
</feature>
<dbReference type="Proteomes" id="UP000298656">
    <property type="component" value="Chromosome 1"/>
</dbReference>
<dbReference type="Pfam" id="PF02518">
    <property type="entry name" value="HATPase_c"/>
    <property type="match status" value="1"/>
</dbReference>
<feature type="domain" description="HAMP" evidence="10">
    <location>
        <begin position="203"/>
        <end position="254"/>
    </location>
</feature>
<evidence type="ECO:0000259" key="9">
    <source>
        <dbReference type="PROSITE" id="PS50109"/>
    </source>
</evidence>
<comment type="subcellular location">
    <subcellularLocation>
        <location evidence="2">Membrane</location>
    </subcellularLocation>
</comment>
<dbReference type="PRINTS" id="PR00344">
    <property type="entry name" value="BCTRLSENSOR"/>
</dbReference>
<dbReference type="SMART" id="SM00387">
    <property type="entry name" value="HATPase_c"/>
    <property type="match status" value="1"/>
</dbReference>
<dbReference type="Gene3D" id="6.10.340.10">
    <property type="match status" value="1"/>
</dbReference>
<keyword evidence="6 11" id="KW-0418">Kinase</keyword>
<dbReference type="InterPro" id="IPR003594">
    <property type="entry name" value="HATPase_dom"/>
</dbReference>
<dbReference type="PANTHER" id="PTHR42878">
    <property type="entry name" value="TWO-COMPONENT HISTIDINE KINASE"/>
    <property type="match status" value="1"/>
</dbReference>
<reference evidence="11 12" key="1">
    <citation type="submission" date="2019-05" db="EMBL/GenBank/DDBJ databases">
        <title>Burkholderia sp. DHOD12, isolated from subtropical forest soil.</title>
        <authorList>
            <person name="Gao Z.-H."/>
            <person name="Qiu L.-H."/>
        </authorList>
    </citation>
    <scope>NUCLEOTIDE SEQUENCE [LARGE SCALE GENOMIC DNA]</scope>
    <source>
        <strain evidence="11 12">DHOD12</strain>
    </source>
</reference>
<dbReference type="Pfam" id="PF05227">
    <property type="entry name" value="CHASE3"/>
    <property type="match status" value="1"/>
</dbReference>
<keyword evidence="8" id="KW-0812">Transmembrane</keyword>
<dbReference type="PANTHER" id="PTHR42878:SF15">
    <property type="entry name" value="BACTERIOPHYTOCHROME"/>
    <property type="match status" value="1"/>
</dbReference>
<comment type="catalytic activity">
    <reaction evidence="1">
        <text>ATP + protein L-histidine = ADP + protein N-phospho-L-histidine.</text>
        <dbReference type="EC" id="2.7.13.3"/>
    </reaction>
</comment>
<dbReference type="Gene3D" id="3.30.565.10">
    <property type="entry name" value="Histidine kinase-like ATPase, C-terminal domain"/>
    <property type="match status" value="1"/>
</dbReference>
<dbReference type="AlphaFoldDB" id="A0A4P8ILF8"/>
<keyword evidence="12" id="KW-1185">Reference proteome</keyword>
<dbReference type="GO" id="GO:0016020">
    <property type="term" value="C:membrane"/>
    <property type="evidence" value="ECO:0007669"/>
    <property type="project" value="UniProtKB-SubCell"/>
</dbReference>
<dbReference type="EC" id="2.7.13.3" evidence="3"/>
<evidence type="ECO:0000256" key="8">
    <source>
        <dbReference type="SAM" id="Phobius"/>
    </source>
</evidence>
<dbReference type="InterPro" id="IPR003660">
    <property type="entry name" value="HAMP_dom"/>
</dbReference>
<keyword evidence="7" id="KW-0175">Coiled coil</keyword>
<dbReference type="InterPro" id="IPR004358">
    <property type="entry name" value="Sig_transdc_His_kin-like_C"/>
</dbReference>
<dbReference type="GO" id="GO:0000155">
    <property type="term" value="F:phosphorelay sensor kinase activity"/>
    <property type="evidence" value="ECO:0007669"/>
    <property type="project" value="InterPro"/>
</dbReference>
<organism evidence="11 12">
    <name type="scientific">Trinickia violacea</name>
    <dbReference type="NCBI Taxonomy" id="2571746"/>
    <lineage>
        <taxon>Bacteria</taxon>
        <taxon>Pseudomonadati</taxon>
        <taxon>Pseudomonadota</taxon>
        <taxon>Betaproteobacteria</taxon>
        <taxon>Burkholderiales</taxon>
        <taxon>Burkholderiaceae</taxon>
        <taxon>Trinickia</taxon>
    </lineage>
</organism>
<dbReference type="InterPro" id="IPR036097">
    <property type="entry name" value="HisK_dim/P_sf"/>
</dbReference>
<sequence>MKLFTKGLLLIAVPSIVELALLGVLFETQGQAAQAALWASRSKQVLYQASTIMDPLLRQASRLRAAIIVDDASFIDKHAVWIDLNDRLAQLQSLVADNPLQLDRVRRMREAVDVYRAQTNQVYEALADGERPIVLAAFEGTQLPPQIQEFRRQLDAFVAEESRLDGDRSEALSVTRAEQRNALIAAVAGSMLIWGLAALALAGNIGRRLAALTAKAERLGRGQSLGTPLSGDDEIAQLDAVLHQTSVRLRQAEGEQAALKEKLEARAEELTRLNDDLRQQTQDNEMFIYSVSHDLRSPLVNLQGFSRELQVSCDELRATLDAAHVSASDRARMADVLDGDLSESLHYLRTAVARSASIIDALLRISRAGRFEYQWQRVNVGRVVERIVERLQPTLDERGAALEVADLPPAWGDAGAVEQIFSHLIGNAVNYLDPERPGRIEIGALAAPEAEEPAEGGAQEAGAAVLTASASTAAATAAAASAAPGAIASGTASLAPDAPPMRTYYVRDNGLGIPAACMPKMFNAFQRLHGDVAQGDGIGLALVRRMTERHGGRVWVESAEGAGATFFVSLPEQPMRAPS</sequence>
<dbReference type="RefSeq" id="WP_137332562.1">
    <property type="nucleotide sequence ID" value="NZ_CP040077.1"/>
</dbReference>
<feature type="coiled-coil region" evidence="7">
    <location>
        <begin position="242"/>
        <end position="283"/>
    </location>
</feature>
<keyword evidence="5" id="KW-0808">Transferase</keyword>
<evidence type="ECO:0000256" key="6">
    <source>
        <dbReference type="ARBA" id="ARBA00022777"/>
    </source>
</evidence>
<evidence type="ECO:0000256" key="7">
    <source>
        <dbReference type="SAM" id="Coils"/>
    </source>
</evidence>
<accession>A0A4P8ILF8</accession>
<feature type="domain" description="Histidine kinase" evidence="9">
    <location>
        <begin position="290"/>
        <end position="574"/>
    </location>
</feature>
<dbReference type="InterPro" id="IPR005467">
    <property type="entry name" value="His_kinase_dom"/>
</dbReference>
<dbReference type="EMBL" id="CP040077">
    <property type="protein sequence ID" value="QCP49738.1"/>
    <property type="molecule type" value="Genomic_DNA"/>
</dbReference>
<dbReference type="SUPFAM" id="SSF47384">
    <property type="entry name" value="Homodimeric domain of signal transducing histidine kinase"/>
    <property type="match status" value="1"/>
</dbReference>
<dbReference type="GO" id="GO:0000156">
    <property type="term" value="F:phosphorelay response regulator activity"/>
    <property type="evidence" value="ECO:0007669"/>
    <property type="project" value="TreeGrafter"/>
</dbReference>
<protein>
    <recommendedName>
        <fullName evidence="3">histidine kinase</fullName>
        <ecNumber evidence="3">2.7.13.3</ecNumber>
    </recommendedName>
</protein>
<gene>
    <name evidence="11" type="ORF">FAZ95_11475</name>
</gene>
<evidence type="ECO:0000256" key="5">
    <source>
        <dbReference type="ARBA" id="ARBA00022679"/>
    </source>
</evidence>
<evidence type="ECO:0000256" key="3">
    <source>
        <dbReference type="ARBA" id="ARBA00012438"/>
    </source>
</evidence>
<dbReference type="SUPFAM" id="SSF55874">
    <property type="entry name" value="ATPase domain of HSP90 chaperone/DNA topoisomerase II/histidine kinase"/>
    <property type="match status" value="1"/>
</dbReference>
<keyword evidence="8" id="KW-1133">Transmembrane helix</keyword>
<dbReference type="KEGG" id="tvl:FAZ95_11475"/>
<keyword evidence="4" id="KW-0597">Phosphoprotein</keyword>
<dbReference type="GO" id="GO:0030295">
    <property type="term" value="F:protein kinase activator activity"/>
    <property type="evidence" value="ECO:0007669"/>
    <property type="project" value="TreeGrafter"/>
</dbReference>
<proteinExistence type="predicted"/>
<evidence type="ECO:0000313" key="12">
    <source>
        <dbReference type="Proteomes" id="UP000298656"/>
    </source>
</evidence>
<keyword evidence="8" id="KW-0472">Membrane</keyword>
<name>A0A4P8ILF8_9BURK</name>
<evidence type="ECO:0000256" key="1">
    <source>
        <dbReference type="ARBA" id="ARBA00000085"/>
    </source>
</evidence>
<evidence type="ECO:0000256" key="2">
    <source>
        <dbReference type="ARBA" id="ARBA00004370"/>
    </source>
</evidence>
<dbReference type="InterPro" id="IPR050351">
    <property type="entry name" value="BphY/WalK/GraS-like"/>
</dbReference>
<evidence type="ECO:0000313" key="11">
    <source>
        <dbReference type="EMBL" id="QCP49738.1"/>
    </source>
</evidence>
<dbReference type="InterPro" id="IPR007891">
    <property type="entry name" value="CHASE3"/>
</dbReference>